<gene>
    <name evidence="1" type="ORF">COF81_02145</name>
</gene>
<evidence type="ECO:0008006" key="3">
    <source>
        <dbReference type="Google" id="ProtNLM"/>
    </source>
</evidence>
<comment type="caution">
    <text evidence="1">The sequence shown here is derived from an EMBL/GenBank/DDBJ whole genome shotgun (WGS) entry which is preliminary data.</text>
</comment>
<dbReference type="AlphaFoldDB" id="A0ABD6TCS9"/>
<dbReference type="RefSeq" id="WP_098059925.1">
    <property type="nucleotide sequence ID" value="NZ_NUDW01000017.1"/>
</dbReference>
<dbReference type="EMBL" id="NUTL01000011">
    <property type="protein sequence ID" value="PHF04236.1"/>
    <property type="molecule type" value="Genomic_DNA"/>
</dbReference>
<accession>A0ABD6TCS9</accession>
<organism evidence="1 2">
    <name type="scientific">Bacillus pseudomycoides</name>
    <dbReference type="NCBI Taxonomy" id="64104"/>
    <lineage>
        <taxon>Bacteria</taxon>
        <taxon>Bacillati</taxon>
        <taxon>Bacillota</taxon>
        <taxon>Bacilli</taxon>
        <taxon>Bacillales</taxon>
        <taxon>Bacillaceae</taxon>
        <taxon>Bacillus</taxon>
        <taxon>Bacillus cereus group</taxon>
    </lineage>
</organism>
<dbReference type="Proteomes" id="UP000221918">
    <property type="component" value="Unassembled WGS sequence"/>
</dbReference>
<proteinExistence type="predicted"/>
<reference evidence="1 2" key="1">
    <citation type="submission" date="2017-09" db="EMBL/GenBank/DDBJ databases">
        <title>Large-scale bioinformatics analysis of Bacillus genomes uncovers conserved roles of natural products in bacterial physiology.</title>
        <authorList>
            <consortium name="Agbiome Team Llc"/>
            <person name="Bleich R.M."/>
            <person name="Grubbs K.J."/>
            <person name="Santa Maria K.C."/>
            <person name="Allen S.E."/>
            <person name="Farag S."/>
            <person name="Shank E.A."/>
            <person name="Bowers A."/>
        </authorList>
    </citation>
    <scope>NUCLEOTIDE SEQUENCE [LARGE SCALE GENOMIC DNA]</scope>
    <source>
        <strain evidence="1 2">AFS037265</strain>
    </source>
</reference>
<evidence type="ECO:0000313" key="1">
    <source>
        <dbReference type="EMBL" id="PHF04236.1"/>
    </source>
</evidence>
<sequence length="150" mass="17629">MSKRTDFTGDRYGRLLVIKQAERENNRRTWLCKCDCGNEKTVKGVYLKTGEVRSCGCLKKTQEDENLRNQYNNKRVDGVVKPLFKGKEPRKDSSTGYRGVSKYYTRKSKELRYRAWITVKGKQYYKSGFKTAEEAYYNGRLSLEKEHLLN</sequence>
<protein>
    <recommendedName>
        <fullName evidence="3">AP2 domain-containing protein</fullName>
    </recommendedName>
</protein>
<evidence type="ECO:0000313" key="2">
    <source>
        <dbReference type="Proteomes" id="UP000221918"/>
    </source>
</evidence>
<name>A0ABD6TCS9_9BACI</name>